<dbReference type="GO" id="GO:0005886">
    <property type="term" value="C:plasma membrane"/>
    <property type="evidence" value="ECO:0007669"/>
    <property type="project" value="TreeGrafter"/>
</dbReference>
<evidence type="ECO:0000256" key="4">
    <source>
        <dbReference type="ARBA" id="ARBA00022692"/>
    </source>
</evidence>
<organism evidence="9 10">
    <name type="scientific">Aristolochia fimbriata</name>
    <name type="common">White veined hardy Dutchman's pipe vine</name>
    <dbReference type="NCBI Taxonomy" id="158543"/>
    <lineage>
        <taxon>Eukaryota</taxon>
        <taxon>Viridiplantae</taxon>
        <taxon>Streptophyta</taxon>
        <taxon>Embryophyta</taxon>
        <taxon>Tracheophyta</taxon>
        <taxon>Spermatophyta</taxon>
        <taxon>Magnoliopsida</taxon>
        <taxon>Magnoliidae</taxon>
        <taxon>Piperales</taxon>
        <taxon>Aristolochiaceae</taxon>
        <taxon>Aristolochia</taxon>
    </lineage>
</organism>
<evidence type="ECO:0000256" key="8">
    <source>
        <dbReference type="SAM" id="Phobius"/>
    </source>
</evidence>
<evidence type="ECO:0000256" key="5">
    <source>
        <dbReference type="ARBA" id="ARBA00022989"/>
    </source>
</evidence>
<evidence type="ECO:0000256" key="1">
    <source>
        <dbReference type="ARBA" id="ARBA00004141"/>
    </source>
</evidence>
<dbReference type="PANTHER" id="PTHR31064">
    <property type="entry name" value="POTASSIUM TRANSPORT PROTEIN DDB_G0292412-RELATED"/>
    <property type="match status" value="1"/>
</dbReference>
<dbReference type="GO" id="GO:0030001">
    <property type="term" value="P:metal ion transport"/>
    <property type="evidence" value="ECO:0007669"/>
    <property type="project" value="UniProtKB-ARBA"/>
</dbReference>
<protein>
    <submittedName>
        <fullName evidence="9">Uncharacterized protein</fullName>
    </submittedName>
</protein>
<dbReference type="GO" id="GO:0008324">
    <property type="term" value="F:monoatomic cation transmembrane transporter activity"/>
    <property type="evidence" value="ECO:0007669"/>
    <property type="project" value="InterPro"/>
</dbReference>
<sequence length="544" mass="61440">MHAFQMDLSTYPCEMNSPARYCNSSTRMHTPLCFGNINFHRLCGLSTTKLCRFLLFRVNPFCRQLCYFLLVTFLGFLLLKALDVRDPSFRPRDIDLFFTSVSAVTVSSMSTIEMEVFSNAQLVVITVLMLVGGEVFFSMLDCLVTKAKLRERREIKIEPSNNINAESKVELGLVVFNETKTQLAAPNYNSILSTEAHGQEELRYRCVTYLSFVLLGYLLIAHLGGSLVVFLYVTLVPSARHVLDKKGIEGETFAVFTVVSSFANCGFVPTNENMVVFRKNSGLLLLLVPLFLGGNTLFPCCLRFVLWVLRRVTKRVEFDRMLEKPEEMGSDQLLEPLHCLLLVPTVIGFILVQVIVFCAVEWRSEGLSGMNTYEKIVGALFQSANSRHTGETIVDIATLAPAILVLFVVMMYLPPYTSFLPVSEPRKNDRKLGWMKSLVLSPISYLSLCVILISLTENSKMREDPINFSVLNVVLEVTSAYGNVGFTMGYSCQRRLKQEGHCKDTWYGFVGRWSDAGKLILIFVMLLGRMKKFNLKGGKAWKLR</sequence>
<name>A0AAV7ELM8_ARIFI</name>
<feature type="transmembrane region" description="Helical" evidence="8">
    <location>
        <begin position="433"/>
        <end position="454"/>
    </location>
</feature>
<keyword evidence="5 8" id="KW-1133">Transmembrane helix</keyword>
<keyword evidence="7 8" id="KW-0472">Membrane</keyword>
<dbReference type="InterPro" id="IPR003445">
    <property type="entry name" value="Cat_transpt"/>
</dbReference>
<evidence type="ECO:0000313" key="9">
    <source>
        <dbReference type="EMBL" id="KAG9449289.1"/>
    </source>
</evidence>
<keyword evidence="3" id="KW-0813">Transport</keyword>
<feature type="transmembrane region" description="Helical" evidence="8">
    <location>
        <begin position="209"/>
        <end position="233"/>
    </location>
</feature>
<gene>
    <name evidence="9" type="ORF">H6P81_009254</name>
</gene>
<keyword evidence="4 8" id="KW-0812">Transmembrane</keyword>
<proteinExistence type="inferred from homology"/>
<dbReference type="Pfam" id="PF02386">
    <property type="entry name" value="TrkH"/>
    <property type="match status" value="1"/>
</dbReference>
<evidence type="ECO:0000256" key="6">
    <source>
        <dbReference type="ARBA" id="ARBA00023065"/>
    </source>
</evidence>
<feature type="transmembrane region" description="Helical" evidence="8">
    <location>
        <begin position="283"/>
        <end position="309"/>
    </location>
</feature>
<dbReference type="PANTHER" id="PTHR31064:SF30">
    <property type="entry name" value="HIGH-AFFINITY POTASSIUM TRANSPORT PROTEIN-RELATED"/>
    <property type="match status" value="1"/>
</dbReference>
<comment type="subcellular location">
    <subcellularLocation>
        <location evidence="1">Membrane</location>
        <topology evidence="1">Multi-pass membrane protein</topology>
    </subcellularLocation>
</comment>
<keyword evidence="10" id="KW-1185">Reference proteome</keyword>
<feature type="transmembrane region" description="Helical" evidence="8">
    <location>
        <begin position="65"/>
        <end position="82"/>
    </location>
</feature>
<evidence type="ECO:0000256" key="7">
    <source>
        <dbReference type="ARBA" id="ARBA00023136"/>
    </source>
</evidence>
<feature type="transmembrane region" description="Helical" evidence="8">
    <location>
        <begin position="340"/>
        <end position="360"/>
    </location>
</feature>
<feature type="transmembrane region" description="Helical" evidence="8">
    <location>
        <begin position="466"/>
        <end position="486"/>
    </location>
</feature>
<evidence type="ECO:0000313" key="10">
    <source>
        <dbReference type="Proteomes" id="UP000825729"/>
    </source>
</evidence>
<dbReference type="InterPro" id="IPR051143">
    <property type="entry name" value="TrkH_K-transport"/>
</dbReference>
<dbReference type="Proteomes" id="UP000825729">
    <property type="component" value="Unassembled WGS sequence"/>
</dbReference>
<feature type="transmembrane region" description="Helical" evidence="8">
    <location>
        <begin position="253"/>
        <end position="271"/>
    </location>
</feature>
<keyword evidence="6" id="KW-0406">Ion transport</keyword>
<dbReference type="AlphaFoldDB" id="A0AAV7ELM8"/>
<feature type="transmembrane region" description="Helical" evidence="8">
    <location>
        <begin position="393"/>
        <end position="413"/>
    </location>
</feature>
<comment type="similarity">
    <text evidence="2">Belongs to the TrkH potassium transport family. HKT (TC 2.A.38.3) subfamily.</text>
</comment>
<evidence type="ECO:0000256" key="3">
    <source>
        <dbReference type="ARBA" id="ARBA00022448"/>
    </source>
</evidence>
<feature type="transmembrane region" description="Helical" evidence="8">
    <location>
        <begin position="124"/>
        <end position="144"/>
    </location>
</feature>
<accession>A0AAV7ELM8</accession>
<comment type="caution">
    <text evidence="9">The sequence shown here is derived from an EMBL/GenBank/DDBJ whole genome shotgun (WGS) entry which is preliminary data.</text>
</comment>
<reference evidence="9 10" key="1">
    <citation type="submission" date="2021-07" db="EMBL/GenBank/DDBJ databases">
        <title>The Aristolochia fimbriata genome: insights into angiosperm evolution, floral development and chemical biosynthesis.</title>
        <authorList>
            <person name="Jiao Y."/>
        </authorList>
    </citation>
    <scope>NUCLEOTIDE SEQUENCE [LARGE SCALE GENOMIC DNA]</scope>
    <source>
        <strain evidence="9">IBCAS-2021</strain>
        <tissue evidence="9">Leaf</tissue>
    </source>
</reference>
<evidence type="ECO:0000256" key="2">
    <source>
        <dbReference type="ARBA" id="ARBA00010864"/>
    </source>
</evidence>
<dbReference type="EMBL" id="JAINDJ010000004">
    <property type="protein sequence ID" value="KAG9449289.1"/>
    <property type="molecule type" value="Genomic_DNA"/>
</dbReference>
<feature type="transmembrane region" description="Helical" evidence="8">
    <location>
        <begin position="506"/>
        <end position="527"/>
    </location>
</feature>